<evidence type="ECO:0000256" key="6">
    <source>
        <dbReference type="ARBA" id="ARBA00023002"/>
    </source>
</evidence>
<evidence type="ECO:0000256" key="2">
    <source>
        <dbReference type="ARBA" id="ARBA00008749"/>
    </source>
</evidence>
<dbReference type="InterPro" id="IPR012348">
    <property type="entry name" value="RNR-like"/>
</dbReference>
<dbReference type="RefSeq" id="WP_055473115.1">
    <property type="nucleotide sequence ID" value="NZ_JBIRWE010000001.1"/>
</dbReference>
<keyword evidence="9" id="KW-0275">Fatty acid biosynthesis</keyword>
<organism evidence="10 11">
    <name type="scientific">Streptomyces pathocidini</name>
    <dbReference type="NCBI Taxonomy" id="1650571"/>
    <lineage>
        <taxon>Bacteria</taxon>
        <taxon>Bacillati</taxon>
        <taxon>Actinomycetota</taxon>
        <taxon>Actinomycetes</taxon>
        <taxon>Kitasatosporales</taxon>
        <taxon>Streptomycetaceae</taxon>
        <taxon>Streptomyces</taxon>
    </lineage>
</organism>
<evidence type="ECO:0000313" key="10">
    <source>
        <dbReference type="EMBL" id="MFI1963165.1"/>
    </source>
</evidence>
<evidence type="ECO:0000256" key="4">
    <source>
        <dbReference type="ARBA" id="ARBA00022723"/>
    </source>
</evidence>
<comment type="cofactor">
    <cofactor evidence="1">
        <name>Fe(2+)</name>
        <dbReference type="ChEBI" id="CHEBI:29033"/>
    </cofactor>
</comment>
<keyword evidence="8" id="KW-0443">Lipid metabolism</keyword>
<evidence type="ECO:0000256" key="9">
    <source>
        <dbReference type="ARBA" id="ARBA00023160"/>
    </source>
</evidence>
<evidence type="ECO:0000256" key="5">
    <source>
        <dbReference type="ARBA" id="ARBA00022832"/>
    </source>
</evidence>
<dbReference type="EMBL" id="JBIRWE010000001">
    <property type="protein sequence ID" value="MFI1963165.1"/>
    <property type="molecule type" value="Genomic_DNA"/>
</dbReference>
<keyword evidence="11" id="KW-1185">Reference proteome</keyword>
<proteinExistence type="inferred from homology"/>
<evidence type="ECO:0000313" key="11">
    <source>
        <dbReference type="Proteomes" id="UP001611548"/>
    </source>
</evidence>
<evidence type="ECO:0000256" key="1">
    <source>
        <dbReference type="ARBA" id="ARBA00001954"/>
    </source>
</evidence>
<dbReference type="InterPro" id="IPR005067">
    <property type="entry name" value="Fatty_acid_desaturase-2"/>
</dbReference>
<gene>
    <name evidence="10" type="ORF">ACH429_03330</name>
</gene>
<keyword evidence="5" id="KW-0276">Fatty acid metabolism</keyword>
<dbReference type="InterPro" id="IPR009078">
    <property type="entry name" value="Ferritin-like_SF"/>
</dbReference>
<accession>A0ABW7UN53</accession>
<evidence type="ECO:0000256" key="3">
    <source>
        <dbReference type="ARBA" id="ARBA00022516"/>
    </source>
</evidence>
<keyword evidence="7" id="KW-0408">Iron</keyword>
<dbReference type="SUPFAM" id="SSF47240">
    <property type="entry name" value="Ferritin-like"/>
    <property type="match status" value="1"/>
</dbReference>
<dbReference type="GO" id="GO:0045300">
    <property type="term" value="F:stearoyl-[ACP] desaturase activity"/>
    <property type="evidence" value="ECO:0007669"/>
    <property type="project" value="UniProtKB-EC"/>
</dbReference>
<comment type="similarity">
    <text evidence="2">Belongs to the fatty acid desaturase type 2 family.</text>
</comment>
<reference evidence="10 11" key="1">
    <citation type="submission" date="2024-10" db="EMBL/GenBank/DDBJ databases">
        <title>The Natural Products Discovery Center: Release of the First 8490 Sequenced Strains for Exploring Actinobacteria Biosynthetic Diversity.</title>
        <authorList>
            <person name="Kalkreuter E."/>
            <person name="Kautsar S.A."/>
            <person name="Yang D."/>
            <person name="Bader C.D."/>
            <person name="Teijaro C.N."/>
            <person name="Fluegel L."/>
            <person name="Davis C.M."/>
            <person name="Simpson J.R."/>
            <person name="Lauterbach L."/>
            <person name="Steele A.D."/>
            <person name="Gui C."/>
            <person name="Meng S."/>
            <person name="Li G."/>
            <person name="Viehrig K."/>
            <person name="Ye F."/>
            <person name="Su P."/>
            <person name="Kiefer A.F."/>
            <person name="Nichols A."/>
            <person name="Cepeda A.J."/>
            <person name="Yan W."/>
            <person name="Fan B."/>
            <person name="Jiang Y."/>
            <person name="Adhikari A."/>
            <person name="Zheng C.-J."/>
            <person name="Schuster L."/>
            <person name="Cowan T.M."/>
            <person name="Smanski M.J."/>
            <person name="Chevrette M.G."/>
            <person name="De Carvalho L.P.S."/>
            <person name="Shen B."/>
        </authorList>
    </citation>
    <scope>NUCLEOTIDE SEQUENCE [LARGE SCALE GENOMIC DNA]</scope>
    <source>
        <strain evidence="10 11">NPDC020327</strain>
    </source>
</reference>
<comment type="caution">
    <text evidence="10">The sequence shown here is derived from an EMBL/GenBank/DDBJ whole genome shotgun (WGS) entry which is preliminary data.</text>
</comment>
<keyword evidence="6 10" id="KW-0560">Oxidoreductase</keyword>
<sequence>MTGAHPEPVPALRSRGTDRLPLLGLGEARSTVAGSVQRAADRTWSLGDLDWGRLRPESLTDDDRSAVRFITFVEDHIPGYLTWLMELFPLVGEEIPVEEFCVNREYFRFFVTWAADEERHAAALTRYQTAAGMAEPDELAEELATEGRKRFTLPYREPLQAFTYTLVQEKATQLFYQRFRSRVREPLLRELLHRLARDEARHFALYAQLVAAYLRTGGTRALPPVKEVLDTFRMPLADTLTDYWRWSLKVADSVDYDHTEAYEALVRLVREYTGTAGEGDGDELLSFVASIGRLA</sequence>
<keyword evidence="3" id="KW-0444">Lipid biosynthesis</keyword>
<dbReference type="Proteomes" id="UP001611548">
    <property type="component" value="Unassembled WGS sequence"/>
</dbReference>
<name>A0ABW7UN53_9ACTN</name>
<evidence type="ECO:0000256" key="8">
    <source>
        <dbReference type="ARBA" id="ARBA00023098"/>
    </source>
</evidence>
<dbReference type="Gene3D" id="1.10.620.20">
    <property type="entry name" value="Ribonucleotide Reductase, subunit A"/>
    <property type="match status" value="1"/>
</dbReference>
<dbReference type="Pfam" id="PF03405">
    <property type="entry name" value="FA_desaturase_2"/>
    <property type="match status" value="1"/>
</dbReference>
<protein>
    <submittedName>
        <fullName evidence="10">Acyl-ACP desaturase</fullName>
        <ecNumber evidence="10">1.14.19.2</ecNumber>
    </submittedName>
</protein>
<evidence type="ECO:0000256" key="7">
    <source>
        <dbReference type="ARBA" id="ARBA00023004"/>
    </source>
</evidence>
<dbReference type="EC" id="1.14.19.2" evidence="10"/>
<keyword evidence="4" id="KW-0479">Metal-binding</keyword>